<comment type="caution">
    <text evidence="1">The sequence shown here is derived from an EMBL/GenBank/DDBJ whole genome shotgun (WGS) entry which is preliminary data.</text>
</comment>
<evidence type="ECO:0000313" key="2">
    <source>
        <dbReference type="Proteomes" id="UP000306402"/>
    </source>
</evidence>
<name>A0A5R9KX79_9BACT</name>
<dbReference type="OrthoDB" id="963773at2"/>
<gene>
    <name evidence="1" type="ORF">FEN17_14485</name>
</gene>
<proteinExistence type="predicted"/>
<keyword evidence="2" id="KW-1185">Reference proteome</keyword>
<dbReference type="AlphaFoldDB" id="A0A5R9KX79"/>
<evidence type="ECO:0000313" key="1">
    <source>
        <dbReference type="EMBL" id="TLV00687.1"/>
    </source>
</evidence>
<sequence>METLIVEGDSQQIATLKEYLKTIGISFRSEQDTTEYLLSNPSNKTELLDSIAEADLGKTKKIGLDDIWK</sequence>
<organism evidence="1 2">
    <name type="scientific">Dyadobacter luticola</name>
    <dbReference type="NCBI Taxonomy" id="1979387"/>
    <lineage>
        <taxon>Bacteria</taxon>
        <taxon>Pseudomonadati</taxon>
        <taxon>Bacteroidota</taxon>
        <taxon>Cytophagia</taxon>
        <taxon>Cytophagales</taxon>
        <taxon>Spirosomataceae</taxon>
        <taxon>Dyadobacter</taxon>
    </lineage>
</organism>
<protein>
    <submittedName>
        <fullName evidence="1">Uncharacterized protein</fullName>
    </submittedName>
</protein>
<dbReference type="Gene3D" id="6.10.250.330">
    <property type="match status" value="1"/>
</dbReference>
<dbReference type="RefSeq" id="WP_138366061.1">
    <property type="nucleotide sequence ID" value="NZ_VCEJ01000004.1"/>
</dbReference>
<dbReference type="Proteomes" id="UP000306402">
    <property type="component" value="Unassembled WGS sequence"/>
</dbReference>
<accession>A0A5R9KX79</accession>
<reference evidence="1 2" key="1">
    <citation type="submission" date="2019-05" db="EMBL/GenBank/DDBJ databases">
        <authorList>
            <person name="Qu J.-H."/>
        </authorList>
    </citation>
    <scope>NUCLEOTIDE SEQUENCE [LARGE SCALE GENOMIC DNA]</scope>
    <source>
        <strain evidence="1 2">T17</strain>
    </source>
</reference>
<dbReference type="EMBL" id="VCEJ01000004">
    <property type="protein sequence ID" value="TLV00687.1"/>
    <property type="molecule type" value="Genomic_DNA"/>
</dbReference>